<dbReference type="PROSITE" id="PS51296">
    <property type="entry name" value="RIESKE"/>
    <property type="match status" value="1"/>
</dbReference>
<dbReference type="Pfam" id="PF00848">
    <property type="entry name" value="Ring_hydroxyl_A"/>
    <property type="match status" value="1"/>
</dbReference>
<dbReference type="PRINTS" id="PR00090">
    <property type="entry name" value="RNGDIOXGNASE"/>
</dbReference>
<dbReference type="InterPro" id="IPR015879">
    <property type="entry name" value="Ring_hydroxy_dOase_asu_C_dom"/>
</dbReference>
<dbReference type="Gene3D" id="2.102.10.10">
    <property type="entry name" value="Rieske [2Fe-2S] iron-sulphur domain"/>
    <property type="match status" value="1"/>
</dbReference>
<dbReference type="GO" id="GO:0051213">
    <property type="term" value="F:dioxygenase activity"/>
    <property type="evidence" value="ECO:0007669"/>
    <property type="project" value="UniProtKB-KW"/>
</dbReference>
<accession>A0ABU5E5X4</accession>
<dbReference type="Pfam" id="PF00355">
    <property type="entry name" value="Rieske"/>
    <property type="match status" value="1"/>
</dbReference>
<keyword evidence="4 8" id="KW-0560">Oxidoreductase</keyword>
<keyword evidence="3" id="KW-0479">Metal-binding</keyword>
<keyword evidence="2" id="KW-0001">2Fe-2S</keyword>
<dbReference type="CDD" id="cd03469">
    <property type="entry name" value="Rieske_RO_Alpha_N"/>
    <property type="match status" value="1"/>
</dbReference>
<keyword evidence="9" id="KW-1185">Reference proteome</keyword>
<dbReference type="EC" id="1.14.13.-" evidence="8"/>
<dbReference type="Gene3D" id="3.90.380.10">
    <property type="entry name" value="Naphthalene 1,2-dioxygenase Alpha Subunit, Chain A, domain 1"/>
    <property type="match status" value="1"/>
</dbReference>
<dbReference type="InterPro" id="IPR001663">
    <property type="entry name" value="Rng_hydr_dOase-A"/>
</dbReference>
<evidence type="ECO:0000313" key="8">
    <source>
        <dbReference type="EMBL" id="MDY0881549.1"/>
    </source>
</evidence>
<evidence type="ECO:0000256" key="2">
    <source>
        <dbReference type="ARBA" id="ARBA00022714"/>
    </source>
</evidence>
<reference evidence="8 9" key="1">
    <citation type="journal article" date="2016" name="Antonie Van Leeuwenhoek">
        <title>Dongia soli sp. nov., isolated from soil from Dokdo, Korea.</title>
        <authorList>
            <person name="Kim D.U."/>
            <person name="Lee H."/>
            <person name="Kim H."/>
            <person name="Kim S.G."/>
            <person name="Ka J.O."/>
        </authorList>
    </citation>
    <scope>NUCLEOTIDE SEQUENCE [LARGE SCALE GENOMIC DNA]</scope>
    <source>
        <strain evidence="8 9">D78</strain>
    </source>
</reference>
<evidence type="ECO:0000256" key="4">
    <source>
        <dbReference type="ARBA" id="ARBA00023002"/>
    </source>
</evidence>
<evidence type="ECO:0000313" key="9">
    <source>
        <dbReference type="Proteomes" id="UP001279642"/>
    </source>
</evidence>
<comment type="caution">
    <text evidence="8">The sequence shown here is derived from an EMBL/GenBank/DDBJ whole genome shotgun (WGS) entry which is preliminary data.</text>
</comment>
<comment type="cofactor">
    <cofactor evidence="1">
        <name>Fe cation</name>
        <dbReference type="ChEBI" id="CHEBI:24875"/>
    </cofactor>
</comment>
<dbReference type="SUPFAM" id="SSF50022">
    <property type="entry name" value="ISP domain"/>
    <property type="match status" value="1"/>
</dbReference>
<sequence length="377" mass="43107">MLAKKTTWEIGDPQTAFTLPAKFFYDPEIFDEEKRNVFFKSWHCVCHESDVPEAGSFITENIFEQSVIVVRGRDNEVRAFHNVCQHRGNRLITERRGKVNVVFRCGYHSWSYGLDGALRAAPRSECLQGFDKGGHGLKSVRMEIFAGFVFINFDNNAQSVAEMCPGAEAEIRRFIPDLDNMRLIEEVDVSVNANWKVIQENSIEAYHFDLSGPVHKHLTSLIDYKSYTLKEYGNWWTYMAPPKAGVTAAYGKAINGASYQTDWFFNIGLFPNTTFYCFPFTDMLGTFIMIPTGPETSLLRFGYYGPNGQIPELTKAGIHWMNTELGPEDIALNLTTQKGLHSFGYDQGRYLVDAERSNQSEHLVHHFHKLYYQALRP</sequence>
<dbReference type="InterPro" id="IPR017941">
    <property type="entry name" value="Rieske_2Fe-2S"/>
</dbReference>
<dbReference type="SUPFAM" id="SSF55961">
    <property type="entry name" value="Bet v1-like"/>
    <property type="match status" value="1"/>
</dbReference>
<dbReference type="RefSeq" id="WP_320506608.1">
    <property type="nucleotide sequence ID" value="NZ_JAXCLW010000001.1"/>
</dbReference>
<evidence type="ECO:0000259" key="7">
    <source>
        <dbReference type="PROSITE" id="PS51296"/>
    </source>
</evidence>
<dbReference type="EMBL" id="JAXCLW010000001">
    <property type="protein sequence ID" value="MDY0881549.1"/>
    <property type="molecule type" value="Genomic_DNA"/>
</dbReference>
<dbReference type="Proteomes" id="UP001279642">
    <property type="component" value="Unassembled WGS sequence"/>
</dbReference>
<dbReference type="InterPro" id="IPR036922">
    <property type="entry name" value="Rieske_2Fe-2S_sf"/>
</dbReference>
<dbReference type="PANTHER" id="PTHR43756:SF5">
    <property type="entry name" value="CHOLINE MONOOXYGENASE, CHLOROPLASTIC"/>
    <property type="match status" value="1"/>
</dbReference>
<proteinExistence type="predicted"/>
<evidence type="ECO:0000256" key="3">
    <source>
        <dbReference type="ARBA" id="ARBA00022723"/>
    </source>
</evidence>
<keyword evidence="5" id="KW-0408">Iron</keyword>
<keyword evidence="6" id="KW-0411">Iron-sulfur</keyword>
<protein>
    <submittedName>
        <fullName evidence="8">Aromatic ring-hydroxylating dioxygenase subunit alpha</fullName>
        <ecNumber evidence="8">1.14.13.-</ecNumber>
    </submittedName>
</protein>
<feature type="domain" description="Rieske" evidence="7">
    <location>
        <begin position="42"/>
        <end position="151"/>
    </location>
</feature>
<dbReference type="PANTHER" id="PTHR43756">
    <property type="entry name" value="CHOLINE MONOOXYGENASE, CHLOROPLASTIC"/>
    <property type="match status" value="1"/>
</dbReference>
<name>A0ABU5E5X4_9PROT</name>
<gene>
    <name evidence="8" type="ORF">SMD27_01710</name>
</gene>
<evidence type="ECO:0000256" key="1">
    <source>
        <dbReference type="ARBA" id="ARBA00001962"/>
    </source>
</evidence>
<evidence type="ECO:0000256" key="5">
    <source>
        <dbReference type="ARBA" id="ARBA00023004"/>
    </source>
</evidence>
<organism evidence="8 9">
    <name type="scientific">Dongia soli</name>
    <dbReference type="NCBI Taxonomy" id="600628"/>
    <lineage>
        <taxon>Bacteria</taxon>
        <taxon>Pseudomonadati</taxon>
        <taxon>Pseudomonadota</taxon>
        <taxon>Alphaproteobacteria</taxon>
        <taxon>Rhodospirillales</taxon>
        <taxon>Dongiaceae</taxon>
        <taxon>Dongia</taxon>
    </lineage>
</organism>
<keyword evidence="8" id="KW-0223">Dioxygenase</keyword>
<evidence type="ECO:0000256" key="6">
    <source>
        <dbReference type="ARBA" id="ARBA00023014"/>
    </source>
</evidence>